<proteinExistence type="predicted"/>
<keyword evidence="1" id="KW-0472">Membrane</keyword>
<feature type="domain" description="EfeO-type cupredoxin-like" evidence="2">
    <location>
        <begin position="17"/>
        <end position="123"/>
    </location>
</feature>
<accession>A0AAT9G7G6</accession>
<protein>
    <submittedName>
        <fullName evidence="3">Cupredoxin domain-containing protein</fullName>
    </submittedName>
</protein>
<keyword evidence="1" id="KW-0812">Transmembrane</keyword>
<sequence>MEKKTILQFFGGIILVVGVIIFAINHKSTSKNDVDTNIVEIVTVIKNHRFEPNIIRVESGKKIRFTIHNQDSTVEEFESHDLHREKIIMPNDSINIILAPLAPGKYDFFGDFHQETAQGSLIVN</sequence>
<dbReference type="SUPFAM" id="SSF49503">
    <property type="entry name" value="Cupredoxins"/>
    <property type="match status" value="1"/>
</dbReference>
<feature type="transmembrane region" description="Helical" evidence="1">
    <location>
        <begin position="6"/>
        <end position="24"/>
    </location>
</feature>
<name>A0AAT9G7G6_9RICK</name>
<reference evidence="3" key="1">
    <citation type="submission" date="2024-01" db="EMBL/GenBank/DDBJ databases">
        <title>Sequencing the genomes of a sandfly, Sergentomyia squamirostris, and its two endosymbionts.</title>
        <authorList>
            <person name="Itokawa K."/>
            <person name="Sanjoba C."/>
        </authorList>
    </citation>
    <scope>NUCLEOTIDE SEQUENCE</scope>
    <source>
        <strain evidence="3">RiSSQ</strain>
    </source>
</reference>
<dbReference type="EMBL" id="AP029170">
    <property type="protein sequence ID" value="BFD45718.1"/>
    <property type="molecule type" value="Genomic_DNA"/>
</dbReference>
<organism evidence="3">
    <name type="scientific">Candidatus Tisiphia endosymbiont of Sergentomyia squamirostris</name>
    <dbReference type="NCBI Taxonomy" id="3113639"/>
    <lineage>
        <taxon>Bacteria</taxon>
        <taxon>Pseudomonadati</taxon>
        <taxon>Pseudomonadota</taxon>
        <taxon>Alphaproteobacteria</taxon>
        <taxon>Rickettsiales</taxon>
        <taxon>Rickettsiaceae</taxon>
        <taxon>Rickettsieae</taxon>
        <taxon>Candidatus Tisiphia</taxon>
    </lineage>
</organism>
<dbReference type="InterPro" id="IPR028096">
    <property type="entry name" value="EfeO_Cupredoxin"/>
</dbReference>
<dbReference type="Pfam" id="PF13473">
    <property type="entry name" value="Cupredoxin_1"/>
    <property type="match status" value="1"/>
</dbReference>
<evidence type="ECO:0000259" key="2">
    <source>
        <dbReference type="Pfam" id="PF13473"/>
    </source>
</evidence>
<dbReference type="AlphaFoldDB" id="A0AAT9G7G6"/>
<evidence type="ECO:0000256" key="1">
    <source>
        <dbReference type="SAM" id="Phobius"/>
    </source>
</evidence>
<keyword evidence="1" id="KW-1133">Transmembrane helix</keyword>
<dbReference type="InterPro" id="IPR008972">
    <property type="entry name" value="Cupredoxin"/>
</dbReference>
<evidence type="ECO:0000313" key="3">
    <source>
        <dbReference type="EMBL" id="BFD45718.1"/>
    </source>
</evidence>
<dbReference type="Gene3D" id="2.60.40.420">
    <property type="entry name" value="Cupredoxins - blue copper proteins"/>
    <property type="match status" value="1"/>
</dbReference>
<gene>
    <name evidence="3" type="ORF">DMENIID0002_03640</name>
</gene>